<proteinExistence type="predicted"/>
<dbReference type="AlphaFoldDB" id="A0A9N8H5X5"/>
<dbReference type="InterPro" id="IPR009784">
    <property type="entry name" value="DUF1349"/>
</dbReference>
<dbReference type="EMBL" id="CAICTM010000154">
    <property type="protein sequence ID" value="CAB9503063.1"/>
    <property type="molecule type" value="Genomic_DNA"/>
</dbReference>
<dbReference type="OrthoDB" id="42525at2759"/>
<keyword evidence="3" id="KW-1185">Reference proteome</keyword>
<dbReference type="Gene3D" id="2.60.120.200">
    <property type="match status" value="1"/>
</dbReference>
<dbReference type="Proteomes" id="UP001153069">
    <property type="component" value="Unassembled WGS sequence"/>
</dbReference>
<dbReference type="PANTHER" id="PTHR35332">
    <property type="entry name" value="REGULATION OF ENOLASE PROTEIN 1"/>
    <property type="match status" value="1"/>
</dbReference>
<gene>
    <name evidence="2" type="ORF">SEMRO_155_G070320.1</name>
</gene>
<evidence type="ECO:0000313" key="2">
    <source>
        <dbReference type="EMBL" id="CAB9503063.1"/>
    </source>
</evidence>
<comment type="caution">
    <text evidence="2">The sequence shown here is derived from an EMBL/GenBank/DDBJ whole genome shotgun (WGS) entry which is preliminary data.</text>
</comment>
<dbReference type="PANTHER" id="PTHR35332:SF2">
    <property type="entry name" value="REGULATION OF ENOLASE PROTEIN 1"/>
    <property type="match status" value="1"/>
</dbReference>
<feature type="region of interest" description="Disordered" evidence="1">
    <location>
        <begin position="193"/>
        <end position="229"/>
    </location>
</feature>
<sequence length="229" mass="26069">MAAAETDPSDPFKGMKWINAPKRSKWDITDGRLKLSVPSQTDLWRGTKFGFTKENAPYFFKKISGDFQVTCHIKGKFDQLYDQGGILIQASKTVYLKCGIEYFKDQCYASTCVTKENSDWSLMPLPDKAKQAWFVIKRIGDCVQVYSSQDGVIYNQVRLAVLTDEPILKVGLFGACPQGTGFKIYFEHFSIEEESGEGEEEDWGEEEDYGEYEDEGEFALESDEEENLD</sequence>
<evidence type="ECO:0000256" key="1">
    <source>
        <dbReference type="SAM" id="MobiDB-lite"/>
    </source>
</evidence>
<organism evidence="2 3">
    <name type="scientific">Seminavis robusta</name>
    <dbReference type="NCBI Taxonomy" id="568900"/>
    <lineage>
        <taxon>Eukaryota</taxon>
        <taxon>Sar</taxon>
        <taxon>Stramenopiles</taxon>
        <taxon>Ochrophyta</taxon>
        <taxon>Bacillariophyta</taxon>
        <taxon>Bacillariophyceae</taxon>
        <taxon>Bacillariophycidae</taxon>
        <taxon>Naviculales</taxon>
        <taxon>Naviculaceae</taxon>
        <taxon>Seminavis</taxon>
    </lineage>
</organism>
<name>A0A9N8H5X5_9STRA</name>
<accession>A0A9N8H5X5</accession>
<dbReference type="Pfam" id="PF07081">
    <property type="entry name" value="DUF1349"/>
    <property type="match status" value="1"/>
</dbReference>
<dbReference type="SUPFAM" id="SSF49899">
    <property type="entry name" value="Concanavalin A-like lectins/glucanases"/>
    <property type="match status" value="1"/>
</dbReference>
<dbReference type="InterPro" id="IPR013320">
    <property type="entry name" value="ConA-like_dom_sf"/>
</dbReference>
<evidence type="ECO:0008006" key="4">
    <source>
        <dbReference type="Google" id="ProtNLM"/>
    </source>
</evidence>
<evidence type="ECO:0000313" key="3">
    <source>
        <dbReference type="Proteomes" id="UP001153069"/>
    </source>
</evidence>
<reference evidence="2" key="1">
    <citation type="submission" date="2020-06" db="EMBL/GenBank/DDBJ databases">
        <authorList>
            <consortium name="Plant Systems Biology data submission"/>
        </authorList>
    </citation>
    <scope>NUCLEOTIDE SEQUENCE</scope>
    <source>
        <strain evidence="2">D6</strain>
    </source>
</reference>
<protein>
    <recommendedName>
        <fullName evidence="4">DUF1349 domain-containing protein</fullName>
    </recommendedName>
</protein>